<evidence type="ECO:0000313" key="4">
    <source>
        <dbReference type="EMBL" id="KAF2269075.1"/>
    </source>
</evidence>
<evidence type="ECO:0000256" key="1">
    <source>
        <dbReference type="ARBA" id="ARBA00022723"/>
    </source>
</evidence>
<dbReference type="Proteomes" id="UP000800093">
    <property type="component" value="Unassembled WGS sequence"/>
</dbReference>
<dbReference type="GO" id="GO:0008270">
    <property type="term" value="F:zinc ion binding"/>
    <property type="evidence" value="ECO:0007669"/>
    <property type="project" value="InterPro"/>
</dbReference>
<protein>
    <submittedName>
        <fullName evidence="4">C6 transcription factor-like protein</fullName>
    </submittedName>
</protein>
<dbReference type="InterPro" id="IPR001138">
    <property type="entry name" value="Zn2Cys6_DnaBD"/>
</dbReference>
<dbReference type="GO" id="GO:0000981">
    <property type="term" value="F:DNA-binding transcription factor activity, RNA polymerase II-specific"/>
    <property type="evidence" value="ECO:0007669"/>
    <property type="project" value="InterPro"/>
</dbReference>
<dbReference type="AlphaFoldDB" id="A0A9P4N9H0"/>
<dbReference type="GO" id="GO:0001080">
    <property type="term" value="P:nitrogen catabolite activation of transcription from RNA polymerase II promoter"/>
    <property type="evidence" value="ECO:0007669"/>
    <property type="project" value="TreeGrafter"/>
</dbReference>
<keyword evidence="2" id="KW-0539">Nucleus</keyword>
<dbReference type="InterPro" id="IPR036864">
    <property type="entry name" value="Zn2-C6_fun-type_DNA-bd_sf"/>
</dbReference>
<dbReference type="SUPFAM" id="SSF57701">
    <property type="entry name" value="Zn2/Cys6 DNA-binding domain"/>
    <property type="match status" value="1"/>
</dbReference>
<dbReference type="PANTHER" id="PTHR31668">
    <property type="entry name" value="GLUCOSE TRANSPORT TRANSCRIPTION REGULATOR RGT1-RELATED-RELATED"/>
    <property type="match status" value="1"/>
</dbReference>
<keyword evidence="5" id="KW-1185">Reference proteome</keyword>
<gene>
    <name evidence="4" type="ORF">CC78DRAFT_453797</name>
</gene>
<feature type="domain" description="Zn(2)-C6 fungal-type" evidence="3">
    <location>
        <begin position="21"/>
        <end position="53"/>
    </location>
</feature>
<comment type="caution">
    <text evidence="4">The sequence shown here is derived from an EMBL/GenBank/DDBJ whole genome shotgun (WGS) entry which is preliminary data.</text>
</comment>
<reference evidence="5" key="1">
    <citation type="journal article" date="2020" name="Stud. Mycol.">
        <title>101 Dothideomycetes genomes: A test case for predicting lifestyles and emergence of pathogens.</title>
        <authorList>
            <person name="Haridas S."/>
            <person name="Albert R."/>
            <person name="Binder M."/>
            <person name="Bloem J."/>
            <person name="LaButti K."/>
            <person name="Salamov A."/>
            <person name="Andreopoulos B."/>
            <person name="Baker S."/>
            <person name="Barry K."/>
            <person name="Bills G."/>
            <person name="Bluhm B."/>
            <person name="Cannon C."/>
            <person name="Castanera R."/>
            <person name="Culley D."/>
            <person name="Daum C."/>
            <person name="Ezra D."/>
            <person name="Gonzalez J."/>
            <person name="Henrissat B."/>
            <person name="Kuo A."/>
            <person name="Liang C."/>
            <person name="Lipzen A."/>
            <person name="Lutzoni F."/>
            <person name="Magnuson J."/>
            <person name="Mondo S."/>
            <person name="Nolan M."/>
            <person name="Ohm R."/>
            <person name="Pangilinan J."/>
            <person name="Park H.-J."/>
            <person name="Ramirez L."/>
            <person name="Alfaro M."/>
            <person name="Sun H."/>
            <person name="Tritt A."/>
            <person name="Yoshinaga Y."/>
            <person name="Zwiers L.-H."/>
            <person name="Turgeon B."/>
            <person name="Goodwin S."/>
            <person name="Spatafora J."/>
            <person name="Crous P."/>
            <person name="Grigoriev I."/>
        </authorList>
    </citation>
    <scope>NUCLEOTIDE SEQUENCE [LARGE SCALE GENOMIC DNA]</scope>
    <source>
        <strain evidence="5">CBS 304.66</strain>
    </source>
</reference>
<dbReference type="Pfam" id="PF00172">
    <property type="entry name" value="Zn_clus"/>
    <property type="match status" value="1"/>
</dbReference>
<evidence type="ECO:0000259" key="3">
    <source>
        <dbReference type="PROSITE" id="PS50048"/>
    </source>
</evidence>
<dbReference type="Gene3D" id="4.10.240.10">
    <property type="entry name" value="Zn(2)-C6 fungal-type DNA-binding domain"/>
    <property type="match status" value="1"/>
</dbReference>
<dbReference type="PANTHER" id="PTHR31668:SF10">
    <property type="entry name" value="ZN(II)2CYS6 TRANSCRIPTION FACTOR (EUROFUNG)"/>
    <property type="match status" value="1"/>
</dbReference>
<dbReference type="InterPro" id="IPR007219">
    <property type="entry name" value="XnlR_reg_dom"/>
</dbReference>
<dbReference type="CDD" id="cd00067">
    <property type="entry name" value="GAL4"/>
    <property type="match status" value="1"/>
</dbReference>
<dbReference type="OrthoDB" id="3034343at2759"/>
<dbReference type="PROSITE" id="PS50048">
    <property type="entry name" value="ZN2_CY6_FUNGAL_2"/>
    <property type="match status" value="1"/>
</dbReference>
<organism evidence="4 5">
    <name type="scientific">Lojkania enalia</name>
    <dbReference type="NCBI Taxonomy" id="147567"/>
    <lineage>
        <taxon>Eukaryota</taxon>
        <taxon>Fungi</taxon>
        <taxon>Dikarya</taxon>
        <taxon>Ascomycota</taxon>
        <taxon>Pezizomycotina</taxon>
        <taxon>Dothideomycetes</taxon>
        <taxon>Pleosporomycetidae</taxon>
        <taxon>Pleosporales</taxon>
        <taxon>Pleosporales incertae sedis</taxon>
        <taxon>Lojkania</taxon>
    </lineage>
</organism>
<proteinExistence type="predicted"/>
<name>A0A9P4N9H0_9PLEO</name>
<sequence length="630" mass="70215">MANSASATIRNRPYRSHRVPACTRCRARKIRCQIDIPNESCLFCRERRLKCQYVETQTGSTVGVEDGGLKQSKRARVNSNNENGDTIIARPLSAPTLQQPSSSSSASIMLAPHVAEDVDILERHISRHRPPEGDGSGPYRTLFNDSANPIVYLSVPRYRAGLQPELGAGKEQLEVVEQILGPFKQEVVDLYFTHIHPNFPILDEDTCSTIGKGSIERVSRALACVIYAIAAPHWRKSETLKLHPKPDAYYMWNKGISSLLEDFLSPSLATVAASILDQIGRPSTSIVGNILLNGRTVSLAQIFGLNRDPTKWAVSENEKCTRIRLWWGVLINDYWSSISYGAPPHVAKGFYDVPIPTLDTLVSAKSTIDQKQASTCFIHLCALTELLGDILPLVFNVRNDPDQLERSVKRLRGVMNDKESKLPEWLPLPYRQGSSNLWLCFLSIRLLLCRLALRVAILKGDHDLQSVRLGELSVSSAAVLDFVLFFGQSQFNDFWFAYAGHMLVQATMVSLRCTVEAKDLKDRHVSIARLERVMAHIQSARDDYDWDIANLCLERCSSSVSKMASLADQEPPAPTELVESTVTTIDESVPAPALDDPSFLLSDMLDANQFDFSWEALWDTPSGLPNFCAE</sequence>
<dbReference type="PROSITE" id="PS00463">
    <property type="entry name" value="ZN2_CY6_FUNGAL_1"/>
    <property type="match status" value="1"/>
</dbReference>
<evidence type="ECO:0000313" key="5">
    <source>
        <dbReference type="Proteomes" id="UP000800093"/>
    </source>
</evidence>
<dbReference type="InterPro" id="IPR050797">
    <property type="entry name" value="Carb_Metab_Trans_Reg"/>
</dbReference>
<accession>A0A9P4N9H0</accession>
<evidence type="ECO:0000256" key="2">
    <source>
        <dbReference type="ARBA" id="ARBA00023242"/>
    </source>
</evidence>
<dbReference type="GO" id="GO:0005634">
    <property type="term" value="C:nucleus"/>
    <property type="evidence" value="ECO:0007669"/>
    <property type="project" value="TreeGrafter"/>
</dbReference>
<dbReference type="GO" id="GO:0003677">
    <property type="term" value="F:DNA binding"/>
    <property type="evidence" value="ECO:0007669"/>
    <property type="project" value="InterPro"/>
</dbReference>
<dbReference type="GO" id="GO:0006351">
    <property type="term" value="P:DNA-templated transcription"/>
    <property type="evidence" value="ECO:0007669"/>
    <property type="project" value="InterPro"/>
</dbReference>
<dbReference type="EMBL" id="ML986583">
    <property type="protein sequence ID" value="KAF2269075.1"/>
    <property type="molecule type" value="Genomic_DNA"/>
</dbReference>
<dbReference type="CDD" id="cd12148">
    <property type="entry name" value="fungal_TF_MHR"/>
    <property type="match status" value="1"/>
</dbReference>
<keyword evidence="1" id="KW-0479">Metal-binding</keyword>
<dbReference type="Pfam" id="PF04082">
    <property type="entry name" value="Fungal_trans"/>
    <property type="match status" value="1"/>
</dbReference>